<sequence length="194" mass="20714">MQRGKATARLIGGMGVADIPLLGFLLTLLGAFAWATSNVIVRAIVRAGYKPDVMGLIVWSGLFPIAPFFLVAALVESSRVVWAEVLTAKGLFSVGYLAIASTLFAYGQWSRLLSRHPANQVAPYSLLVPFFGVLSSWLVLGERLSFWQLTGGTVLLFGLAIHVLGPRLFALRGRPTGAPLTTGVEGRSTSVTTP</sequence>
<dbReference type="PANTHER" id="PTHR32322:SF9">
    <property type="entry name" value="AMINO-ACID METABOLITE EFFLUX PUMP-RELATED"/>
    <property type="match status" value="1"/>
</dbReference>
<feature type="domain" description="EamA" evidence="6">
    <location>
        <begin position="22"/>
        <end position="161"/>
    </location>
</feature>
<accession>A0A4P2PWV4</accession>
<evidence type="ECO:0000313" key="8">
    <source>
        <dbReference type="Proteomes" id="UP000295781"/>
    </source>
</evidence>
<dbReference type="EMBL" id="CP012670">
    <property type="protein sequence ID" value="AUX20953.1"/>
    <property type="molecule type" value="Genomic_DNA"/>
</dbReference>
<keyword evidence="4 5" id="KW-0472">Membrane</keyword>
<keyword evidence="3 5" id="KW-1133">Transmembrane helix</keyword>
<organism evidence="7 8">
    <name type="scientific">Sorangium cellulosum</name>
    <name type="common">Polyangium cellulosum</name>
    <dbReference type="NCBI Taxonomy" id="56"/>
    <lineage>
        <taxon>Bacteria</taxon>
        <taxon>Pseudomonadati</taxon>
        <taxon>Myxococcota</taxon>
        <taxon>Polyangia</taxon>
        <taxon>Polyangiales</taxon>
        <taxon>Polyangiaceae</taxon>
        <taxon>Sorangium</taxon>
    </lineage>
</organism>
<evidence type="ECO:0000256" key="1">
    <source>
        <dbReference type="ARBA" id="ARBA00004141"/>
    </source>
</evidence>
<dbReference type="AlphaFoldDB" id="A0A4P2PWV4"/>
<dbReference type="Pfam" id="PF00892">
    <property type="entry name" value="EamA"/>
    <property type="match status" value="1"/>
</dbReference>
<feature type="transmembrane region" description="Helical" evidence="5">
    <location>
        <begin position="146"/>
        <end position="165"/>
    </location>
</feature>
<evidence type="ECO:0000313" key="7">
    <source>
        <dbReference type="EMBL" id="AUX20953.1"/>
    </source>
</evidence>
<dbReference type="InterPro" id="IPR000620">
    <property type="entry name" value="EamA_dom"/>
</dbReference>
<feature type="transmembrane region" description="Helical" evidence="5">
    <location>
        <begin position="121"/>
        <end position="140"/>
    </location>
</feature>
<comment type="subcellular location">
    <subcellularLocation>
        <location evidence="1">Membrane</location>
        <topology evidence="1">Multi-pass membrane protein</topology>
    </subcellularLocation>
</comment>
<name>A0A4P2PWV4_SORCE</name>
<gene>
    <name evidence="7" type="ORF">SOCEGT47_014300</name>
</gene>
<dbReference type="InterPro" id="IPR050638">
    <property type="entry name" value="AA-Vitamin_Transporters"/>
</dbReference>
<reference evidence="7 8" key="1">
    <citation type="submission" date="2015-09" db="EMBL/GenBank/DDBJ databases">
        <title>Sorangium comparison.</title>
        <authorList>
            <person name="Zaburannyi N."/>
            <person name="Bunk B."/>
            <person name="Overmann J."/>
            <person name="Mueller R."/>
        </authorList>
    </citation>
    <scope>NUCLEOTIDE SEQUENCE [LARGE SCALE GENOMIC DNA]</scope>
    <source>
        <strain evidence="7 8">So ceGT47</strain>
    </source>
</reference>
<evidence type="ECO:0000256" key="5">
    <source>
        <dbReference type="SAM" id="Phobius"/>
    </source>
</evidence>
<evidence type="ECO:0000259" key="6">
    <source>
        <dbReference type="Pfam" id="PF00892"/>
    </source>
</evidence>
<protein>
    <recommendedName>
        <fullName evidence="6">EamA domain-containing protein</fullName>
    </recommendedName>
</protein>
<evidence type="ECO:0000256" key="3">
    <source>
        <dbReference type="ARBA" id="ARBA00022989"/>
    </source>
</evidence>
<evidence type="ECO:0000256" key="2">
    <source>
        <dbReference type="ARBA" id="ARBA00022692"/>
    </source>
</evidence>
<feature type="transmembrane region" description="Helical" evidence="5">
    <location>
        <begin position="53"/>
        <end position="75"/>
    </location>
</feature>
<feature type="transmembrane region" description="Helical" evidence="5">
    <location>
        <begin position="90"/>
        <end position="109"/>
    </location>
</feature>
<keyword evidence="2 5" id="KW-0812">Transmembrane</keyword>
<dbReference type="SUPFAM" id="SSF103481">
    <property type="entry name" value="Multidrug resistance efflux transporter EmrE"/>
    <property type="match status" value="1"/>
</dbReference>
<dbReference type="GO" id="GO:0016020">
    <property type="term" value="C:membrane"/>
    <property type="evidence" value="ECO:0007669"/>
    <property type="project" value="UniProtKB-SubCell"/>
</dbReference>
<feature type="transmembrane region" description="Helical" evidence="5">
    <location>
        <begin position="19"/>
        <end position="41"/>
    </location>
</feature>
<dbReference type="PANTHER" id="PTHR32322">
    <property type="entry name" value="INNER MEMBRANE TRANSPORTER"/>
    <property type="match status" value="1"/>
</dbReference>
<dbReference type="InterPro" id="IPR037185">
    <property type="entry name" value="EmrE-like"/>
</dbReference>
<proteinExistence type="predicted"/>
<dbReference type="OrthoDB" id="7158585at2"/>
<evidence type="ECO:0000256" key="4">
    <source>
        <dbReference type="ARBA" id="ARBA00023136"/>
    </source>
</evidence>
<dbReference type="Proteomes" id="UP000295781">
    <property type="component" value="Chromosome"/>
</dbReference>